<sequence>MGIDDVVENIKLAEKVFRSSILSTNYLKEANVISWPNYAPGIFKSLYAKEYERIIQNRQYSFLFKENLGCIQFYFYFEQGKLGKMRLCYYPYPVGINMTSDDVENQLADYNDEIIGEYYYDLYNLFSHQFELKIADNALRELMDKARQIGNFEGNESLILGRFEDKYKFTNSSHIRIDYDMNVQSHHKCEIQMGGINNIRLPMEQIISPFTFCDFIIKNIDQTKHQAILGGTAYESGLAVSKSKSVLIPSFEEKNIFLKHM</sequence>
<evidence type="ECO:0000313" key="2">
    <source>
        <dbReference type="Proteomes" id="UP000600214"/>
    </source>
</evidence>
<comment type="caution">
    <text evidence="1">The sequence shown here is derived from an EMBL/GenBank/DDBJ whole genome shotgun (WGS) entry which is preliminary data.</text>
</comment>
<reference evidence="2" key="1">
    <citation type="journal article" date="2019" name="Int. J. Syst. Evol. Microbiol.">
        <title>The Global Catalogue of Microorganisms (GCM) 10K type strain sequencing project: providing services to taxonomists for standard genome sequencing and annotation.</title>
        <authorList>
            <consortium name="The Broad Institute Genomics Platform"/>
            <consortium name="The Broad Institute Genome Sequencing Center for Infectious Disease"/>
            <person name="Wu L."/>
            <person name="Ma J."/>
        </authorList>
    </citation>
    <scope>NUCLEOTIDE SEQUENCE [LARGE SCALE GENOMIC DNA]</scope>
    <source>
        <strain evidence="2">CGMCC 1.15288</strain>
    </source>
</reference>
<proteinExistence type="predicted"/>
<name>A0ABQ1YW56_9BACT</name>
<gene>
    <name evidence="1" type="ORF">GCM10007423_36640</name>
</gene>
<evidence type="ECO:0000313" key="1">
    <source>
        <dbReference type="EMBL" id="GGH41077.1"/>
    </source>
</evidence>
<keyword evidence="2" id="KW-1185">Reference proteome</keyword>
<dbReference type="Proteomes" id="UP000600214">
    <property type="component" value="Unassembled WGS sequence"/>
</dbReference>
<dbReference type="EMBL" id="BMIA01000002">
    <property type="protein sequence ID" value="GGH41077.1"/>
    <property type="molecule type" value="Genomic_DNA"/>
</dbReference>
<organism evidence="1 2">
    <name type="scientific">Dyadobacter endophyticus</name>
    <dbReference type="NCBI Taxonomy" id="1749036"/>
    <lineage>
        <taxon>Bacteria</taxon>
        <taxon>Pseudomonadati</taxon>
        <taxon>Bacteroidota</taxon>
        <taxon>Cytophagia</taxon>
        <taxon>Cytophagales</taxon>
        <taxon>Spirosomataceae</taxon>
        <taxon>Dyadobacter</taxon>
    </lineage>
</organism>
<dbReference type="RefSeq" id="WP_188934704.1">
    <property type="nucleotide sequence ID" value="NZ_BMIA01000002.1"/>
</dbReference>
<protein>
    <submittedName>
        <fullName evidence="1">Uncharacterized protein</fullName>
    </submittedName>
</protein>
<accession>A0ABQ1YW56</accession>